<dbReference type="Proteomes" id="UP000510647">
    <property type="component" value="Chromosome 3"/>
</dbReference>
<dbReference type="SUPFAM" id="SSF54495">
    <property type="entry name" value="UBC-like"/>
    <property type="match status" value="1"/>
</dbReference>
<dbReference type="PROSITE" id="PS00183">
    <property type="entry name" value="UBC_1"/>
    <property type="match status" value="1"/>
</dbReference>
<feature type="active site" description="Glycyl thioester intermediate" evidence="6">
    <location>
        <position position="91"/>
    </location>
</feature>
<gene>
    <name evidence="9" type="ORF">HG537_0C05320</name>
</gene>
<evidence type="ECO:0000256" key="7">
    <source>
        <dbReference type="RuleBase" id="RU362109"/>
    </source>
</evidence>
<dbReference type="Gene3D" id="3.10.110.10">
    <property type="entry name" value="Ubiquitin Conjugating Enzyme"/>
    <property type="match status" value="1"/>
</dbReference>
<evidence type="ECO:0000313" key="9">
    <source>
        <dbReference type="EMBL" id="QLQ79884.1"/>
    </source>
</evidence>
<evidence type="ECO:0000256" key="4">
    <source>
        <dbReference type="ARBA" id="ARBA00022840"/>
    </source>
</evidence>
<dbReference type="AlphaFoldDB" id="A0A7H9HQ10"/>
<comment type="similarity">
    <text evidence="7">Belongs to the ubiquitin-conjugating enzyme family.</text>
</comment>
<dbReference type="Pfam" id="PF00179">
    <property type="entry name" value="UQ_con"/>
    <property type="match status" value="1"/>
</dbReference>
<dbReference type="InterPro" id="IPR016135">
    <property type="entry name" value="UBQ-conjugating_enzyme/RWD"/>
</dbReference>
<dbReference type="GO" id="GO:0016740">
    <property type="term" value="F:transferase activity"/>
    <property type="evidence" value="ECO:0007669"/>
    <property type="project" value="UniProtKB-KW"/>
</dbReference>
<evidence type="ECO:0000256" key="3">
    <source>
        <dbReference type="ARBA" id="ARBA00022786"/>
    </source>
</evidence>
<reference evidence="9 10" key="1">
    <citation type="submission" date="2020-06" db="EMBL/GenBank/DDBJ databases">
        <title>The yeast mating-type switching endonuclease HO is a domesticated member of an unorthodox homing genetic element family.</title>
        <authorList>
            <person name="Coughlan A.Y."/>
            <person name="Lombardi L."/>
            <person name="Braun-Galleani S."/>
            <person name="Martos A.R."/>
            <person name="Galeote V."/>
            <person name="Bigey F."/>
            <person name="Dequin S."/>
            <person name="Byrne K.P."/>
            <person name="Wolfe K.H."/>
        </authorList>
    </citation>
    <scope>NUCLEOTIDE SEQUENCE [LARGE SCALE GENOMIC DNA]</scope>
    <source>
        <strain evidence="9 10">CBS2947</strain>
    </source>
</reference>
<dbReference type="InterPro" id="IPR023313">
    <property type="entry name" value="UBQ-conjugating_AS"/>
</dbReference>
<feature type="domain" description="UBC core" evidence="8">
    <location>
        <begin position="1"/>
        <end position="155"/>
    </location>
</feature>
<keyword evidence="2 7" id="KW-0547">Nucleotide-binding</keyword>
<name>A0A7H9HQ10_9SACH</name>
<keyword evidence="4 7" id="KW-0067">ATP-binding</keyword>
<evidence type="ECO:0000259" key="8">
    <source>
        <dbReference type="PROSITE" id="PS50127"/>
    </source>
</evidence>
<dbReference type="PANTHER" id="PTHR24067">
    <property type="entry name" value="UBIQUITIN-CONJUGATING ENZYME E2"/>
    <property type="match status" value="1"/>
</dbReference>
<keyword evidence="3 7" id="KW-0833">Ubl conjugation pathway</keyword>
<dbReference type="EMBL" id="CP059269">
    <property type="protein sequence ID" value="QLQ79884.1"/>
    <property type="molecule type" value="Genomic_DNA"/>
</dbReference>
<evidence type="ECO:0000256" key="1">
    <source>
        <dbReference type="ARBA" id="ARBA00022679"/>
    </source>
</evidence>
<proteinExistence type="inferred from homology"/>
<evidence type="ECO:0000256" key="2">
    <source>
        <dbReference type="ARBA" id="ARBA00022741"/>
    </source>
</evidence>
<evidence type="ECO:0000313" key="10">
    <source>
        <dbReference type="Proteomes" id="UP000510647"/>
    </source>
</evidence>
<evidence type="ECO:0000256" key="6">
    <source>
        <dbReference type="PROSITE-ProRule" id="PRU10133"/>
    </source>
</evidence>
<sequence length="159" mass="17953">MSRIAKEYKKIVQFLSQDHQELGVVSLEPIEGDLSRWNAVISGPSETPYAGHRFKLSLSLQEDYPLSPPRVTFEPGTMPHCNVDFQTGEICLDILTRDHWSPAWDLLHVLEAVVQLLGDPVPESPLNIDIANILKVGDTLAYWDLINYYMCLPCLVDDC</sequence>
<dbReference type="PROSITE" id="PS50127">
    <property type="entry name" value="UBC_2"/>
    <property type="match status" value="1"/>
</dbReference>
<accession>A0A7H9HQ10</accession>
<keyword evidence="1" id="KW-0808">Transferase</keyword>
<evidence type="ECO:0000256" key="5">
    <source>
        <dbReference type="ARBA" id="ARBA00043952"/>
    </source>
</evidence>
<comment type="pathway">
    <text evidence="5">Protein modification.</text>
</comment>
<dbReference type="CDD" id="cd23812">
    <property type="entry name" value="UBCc_ScPEX4-like"/>
    <property type="match status" value="1"/>
</dbReference>
<protein>
    <recommendedName>
        <fullName evidence="8">UBC core domain-containing protein</fullName>
    </recommendedName>
</protein>
<dbReference type="InterPro" id="IPR000608">
    <property type="entry name" value="UBC"/>
</dbReference>
<dbReference type="GO" id="GO:0005524">
    <property type="term" value="F:ATP binding"/>
    <property type="evidence" value="ECO:0007669"/>
    <property type="project" value="UniProtKB-UniRule"/>
</dbReference>
<organism evidence="9 10">
    <name type="scientific">Torulaspora globosa</name>
    <dbReference type="NCBI Taxonomy" id="48254"/>
    <lineage>
        <taxon>Eukaryota</taxon>
        <taxon>Fungi</taxon>
        <taxon>Dikarya</taxon>
        <taxon>Ascomycota</taxon>
        <taxon>Saccharomycotina</taxon>
        <taxon>Saccharomycetes</taxon>
        <taxon>Saccharomycetales</taxon>
        <taxon>Saccharomycetaceae</taxon>
        <taxon>Torulaspora</taxon>
    </lineage>
</organism>
<keyword evidence="10" id="KW-1185">Reference proteome</keyword>
<dbReference type="OrthoDB" id="9973183at2759"/>
<dbReference type="InterPro" id="IPR050113">
    <property type="entry name" value="Ub_conjugating_enzyme"/>
</dbReference>
<dbReference type="SMART" id="SM00212">
    <property type="entry name" value="UBCc"/>
    <property type="match status" value="1"/>
</dbReference>